<reference evidence="8 9" key="1">
    <citation type="journal article" date="2021" name="Nat. Commun.">
        <title>Incipient diploidization of the medicinal plant Perilla within 10,000 years.</title>
        <authorList>
            <person name="Zhang Y."/>
            <person name="Shen Q."/>
            <person name="Leng L."/>
            <person name="Zhang D."/>
            <person name="Chen S."/>
            <person name="Shi Y."/>
            <person name="Ning Z."/>
            <person name="Chen S."/>
        </authorList>
    </citation>
    <scope>NUCLEOTIDE SEQUENCE [LARGE SCALE GENOMIC DNA]</scope>
    <source>
        <strain evidence="9">cv. PC099</strain>
    </source>
</reference>
<dbReference type="GO" id="GO:0043565">
    <property type="term" value="F:sequence-specific DNA binding"/>
    <property type="evidence" value="ECO:0007669"/>
    <property type="project" value="TreeGrafter"/>
</dbReference>
<organism evidence="8 9">
    <name type="scientific">Perilla frutescens var. hirtella</name>
    <name type="common">Perilla citriodora</name>
    <name type="synonym">Perilla setoyensis</name>
    <dbReference type="NCBI Taxonomy" id="608512"/>
    <lineage>
        <taxon>Eukaryota</taxon>
        <taxon>Viridiplantae</taxon>
        <taxon>Streptophyta</taxon>
        <taxon>Embryophyta</taxon>
        <taxon>Tracheophyta</taxon>
        <taxon>Spermatophyta</taxon>
        <taxon>Magnoliopsida</taxon>
        <taxon>eudicotyledons</taxon>
        <taxon>Gunneridae</taxon>
        <taxon>Pentapetalae</taxon>
        <taxon>asterids</taxon>
        <taxon>lamiids</taxon>
        <taxon>Lamiales</taxon>
        <taxon>Lamiaceae</taxon>
        <taxon>Nepetoideae</taxon>
        <taxon>Elsholtzieae</taxon>
        <taxon>Perilla</taxon>
    </lineage>
</organism>
<feature type="compositionally biased region" description="Low complexity" evidence="6">
    <location>
        <begin position="127"/>
        <end position="142"/>
    </location>
</feature>
<sequence>MKGTTQGGGEIVQVDGGHIFRATGRKDRHSKVYTSKGPRDRRVRLSAHTAIQFYDVQDRLGYDRPSKAVDWLIKKAKTAIDKLNELPPQWQHGGCSHTPTPDSNPSSSDLALDHQSEGVCGYEIIHSNNNNDNNNSNNNNSSFGEADVMNTMKSLFPTSSFAGFANDPSCHSSSFQAEDLGLSLQTVNQGNSSNLPFQESFQRLDGWNGGGGADHMESRVGLLFNSLGTSQHAIFSQFAHRELLQSNAAAVNNPWNQRPLILANHDDVHHPRSAKSSPTPFELGFHVPARIYGEEEGENHR</sequence>
<keyword evidence="3" id="KW-0238">DNA-binding</keyword>
<dbReference type="PANTHER" id="PTHR31072">
    <property type="entry name" value="TRANSCRIPTION FACTOR TCP4-RELATED"/>
    <property type="match status" value="1"/>
</dbReference>
<dbReference type="InterPro" id="IPR005333">
    <property type="entry name" value="Transcription_factor_TCP"/>
</dbReference>
<evidence type="ECO:0000256" key="3">
    <source>
        <dbReference type="ARBA" id="ARBA00023125"/>
    </source>
</evidence>
<dbReference type="PROSITE" id="PS51369">
    <property type="entry name" value="TCP"/>
    <property type="match status" value="1"/>
</dbReference>
<comment type="caution">
    <text evidence="8">The sequence shown here is derived from an EMBL/GenBank/DDBJ whole genome shotgun (WGS) entry which is preliminary data.</text>
</comment>
<gene>
    <name evidence="8" type="ORF">C2S53_004875</name>
</gene>
<evidence type="ECO:0000256" key="1">
    <source>
        <dbReference type="ARBA" id="ARBA00004123"/>
    </source>
</evidence>
<dbReference type="GO" id="GO:0003700">
    <property type="term" value="F:DNA-binding transcription factor activity"/>
    <property type="evidence" value="ECO:0007669"/>
    <property type="project" value="InterPro"/>
</dbReference>
<protein>
    <recommendedName>
        <fullName evidence="7">TCP domain-containing protein</fullName>
    </recommendedName>
</protein>
<feature type="region of interest" description="Disordered" evidence="6">
    <location>
        <begin position="125"/>
        <end position="145"/>
    </location>
</feature>
<evidence type="ECO:0000256" key="5">
    <source>
        <dbReference type="ARBA" id="ARBA00023242"/>
    </source>
</evidence>
<dbReference type="Pfam" id="PF03634">
    <property type="entry name" value="TCP"/>
    <property type="match status" value="1"/>
</dbReference>
<dbReference type="PANTHER" id="PTHR31072:SF240">
    <property type="entry name" value="TRANSCRIPTION FACTOR TCP10"/>
    <property type="match status" value="1"/>
</dbReference>
<name>A0AAD4JHE2_PERFH</name>
<dbReference type="EMBL" id="SDAM02000054">
    <property type="protein sequence ID" value="KAH6833893.1"/>
    <property type="molecule type" value="Genomic_DNA"/>
</dbReference>
<dbReference type="AlphaFoldDB" id="A0AAD4JHE2"/>
<evidence type="ECO:0000313" key="8">
    <source>
        <dbReference type="EMBL" id="KAH6833893.1"/>
    </source>
</evidence>
<keyword evidence="5" id="KW-0539">Nucleus</keyword>
<comment type="subcellular location">
    <subcellularLocation>
        <location evidence="1">Nucleus</location>
    </subcellularLocation>
</comment>
<evidence type="ECO:0000256" key="2">
    <source>
        <dbReference type="ARBA" id="ARBA00023015"/>
    </source>
</evidence>
<evidence type="ECO:0000256" key="6">
    <source>
        <dbReference type="SAM" id="MobiDB-lite"/>
    </source>
</evidence>
<proteinExistence type="predicted"/>
<dbReference type="Proteomes" id="UP001190926">
    <property type="component" value="Unassembled WGS sequence"/>
</dbReference>
<feature type="region of interest" description="Disordered" evidence="6">
    <location>
        <begin position="87"/>
        <end position="111"/>
    </location>
</feature>
<keyword evidence="4" id="KW-0804">Transcription</keyword>
<dbReference type="GO" id="GO:2000032">
    <property type="term" value="P:regulation of secondary shoot formation"/>
    <property type="evidence" value="ECO:0007669"/>
    <property type="project" value="TreeGrafter"/>
</dbReference>
<accession>A0AAD4JHE2</accession>
<dbReference type="InterPro" id="IPR017887">
    <property type="entry name" value="TF_TCP_subgr"/>
</dbReference>
<keyword evidence="9" id="KW-1185">Reference proteome</keyword>
<evidence type="ECO:0000256" key="4">
    <source>
        <dbReference type="ARBA" id="ARBA00023163"/>
    </source>
</evidence>
<feature type="domain" description="TCP" evidence="7">
    <location>
        <begin position="25"/>
        <end position="83"/>
    </location>
</feature>
<feature type="compositionally biased region" description="Low complexity" evidence="6">
    <location>
        <begin position="96"/>
        <end position="109"/>
    </location>
</feature>
<evidence type="ECO:0000259" key="7">
    <source>
        <dbReference type="PROSITE" id="PS51369"/>
    </source>
</evidence>
<dbReference type="GO" id="GO:0005634">
    <property type="term" value="C:nucleus"/>
    <property type="evidence" value="ECO:0007669"/>
    <property type="project" value="UniProtKB-SubCell"/>
</dbReference>
<keyword evidence="2" id="KW-0805">Transcription regulation</keyword>
<evidence type="ECO:0000313" key="9">
    <source>
        <dbReference type="Proteomes" id="UP001190926"/>
    </source>
</evidence>